<evidence type="ECO:0000256" key="9">
    <source>
        <dbReference type="ARBA" id="ARBA00022989"/>
    </source>
</evidence>
<evidence type="ECO:0000313" key="12">
    <source>
        <dbReference type="EMBL" id="KNC46892.1"/>
    </source>
</evidence>
<reference evidence="12 13" key="1">
    <citation type="submission" date="2010-05" db="EMBL/GenBank/DDBJ databases">
        <title>The Genome Sequence of Thecamonas trahens ATCC 50062.</title>
        <authorList>
            <consortium name="The Broad Institute Genome Sequencing Platform"/>
            <person name="Russ C."/>
            <person name="Cuomo C."/>
            <person name="Shea T."/>
            <person name="Young S.K."/>
            <person name="Zeng Q."/>
            <person name="Koehrsen M."/>
            <person name="Haas B."/>
            <person name="Borodovsky M."/>
            <person name="Guigo R."/>
            <person name="Alvarado L."/>
            <person name="Berlin A."/>
            <person name="Bochicchio J."/>
            <person name="Borenstein D."/>
            <person name="Chapman S."/>
            <person name="Chen Z."/>
            <person name="Freedman E."/>
            <person name="Gellesch M."/>
            <person name="Goldberg J."/>
            <person name="Griggs A."/>
            <person name="Gujja S."/>
            <person name="Heilman E."/>
            <person name="Heiman D."/>
            <person name="Hepburn T."/>
            <person name="Howarth C."/>
            <person name="Jen D."/>
            <person name="Larson L."/>
            <person name="Mehta T."/>
            <person name="Park D."/>
            <person name="Pearson M."/>
            <person name="Roberts A."/>
            <person name="Saif S."/>
            <person name="Shenoy N."/>
            <person name="Sisk P."/>
            <person name="Stolte C."/>
            <person name="Sykes S."/>
            <person name="Thomson T."/>
            <person name="Walk T."/>
            <person name="White J."/>
            <person name="Yandava C."/>
            <person name="Burger G."/>
            <person name="Gray M.W."/>
            <person name="Holland P.W.H."/>
            <person name="King N."/>
            <person name="Lang F.B.F."/>
            <person name="Roger A.J."/>
            <person name="Ruiz-Trillo I."/>
            <person name="Lander E."/>
            <person name="Nusbaum C."/>
        </authorList>
    </citation>
    <scope>NUCLEOTIDE SEQUENCE [LARGE SCALE GENOMIC DNA]</scope>
    <source>
        <strain evidence="12 13">ATCC 50062</strain>
    </source>
</reference>
<feature type="transmembrane region" description="Helical" evidence="11">
    <location>
        <begin position="189"/>
        <end position="205"/>
    </location>
</feature>
<dbReference type="GeneID" id="25562935"/>
<evidence type="ECO:0000256" key="2">
    <source>
        <dbReference type="ARBA" id="ARBA00004687"/>
    </source>
</evidence>
<evidence type="ECO:0000256" key="10">
    <source>
        <dbReference type="ARBA" id="ARBA00023136"/>
    </source>
</evidence>
<feature type="transmembrane region" description="Helical" evidence="11">
    <location>
        <begin position="312"/>
        <end position="334"/>
    </location>
</feature>
<feature type="transmembrane region" description="Helical" evidence="11">
    <location>
        <begin position="405"/>
        <end position="424"/>
    </location>
</feature>
<gene>
    <name evidence="12" type="ORF">AMSG_03323</name>
</gene>
<keyword evidence="9 11" id="KW-1133">Transmembrane helix</keyword>
<evidence type="ECO:0000256" key="11">
    <source>
        <dbReference type="RuleBase" id="RU363112"/>
    </source>
</evidence>
<sequence>MGWVAQTVAWGVCSRVVVAVVMAAAAACLPPFDASGSRAALGHAANWDGIYYTAIADRGYVYEHEMAFFPGWPLLLRAVVAASAGWLSPPLAGALIASVAGIAAALAVAWSAGLVYEASKGSKWLHGSGVTRETFMATAGRLHALSPASVFGSVAYTEAPFAAVAFAAVAAYLWLATPARRNDSTASRVLASVSLVVAGVGAGSLRSNGMLLSGLAVALCVRAATAPAGSTLGRLAVCAAWLGASAIMVVPYLAFQVWGASEVCGSGVVAHDVRPHCGASIVAPLKLYSYIQATYWGNGFLAYYEWKQVPNFALAAPILVGSMAAIACYGTWLVRGWRVRLAALVAGRDPVGVLVLHWAFLVAVATLFMHIQVATRMLCSSTPCVFWASAWLLHNPRHNRWAVGLVAYGVVWNTLGAIMFPTFYPWT</sequence>
<dbReference type="GO" id="GO:0000009">
    <property type="term" value="F:alpha-1,6-mannosyltransferase activity"/>
    <property type="evidence" value="ECO:0007669"/>
    <property type="project" value="InterPro"/>
</dbReference>
<dbReference type="Pfam" id="PF04188">
    <property type="entry name" value="Mannosyl_trans2"/>
    <property type="match status" value="1"/>
</dbReference>
<dbReference type="EMBL" id="GL349444">
    <property type="protein sequence ID" value="KNC46892.1"/>
    <property type="molecule type" value="Genomic_DNA"/>
</dbReference>
<evidence type="ECO:0000256" key="7">
    <source>
        <dbReference type="ARBA" id="ARBA00022692"/>
    </source>
</evidence>
<dbReference type="STRING" id="461836.A0A0L0D3I4"/>
<keyword evidence="5 11" id="KW-0328">Glycosyltransferase</keyword>
<dbReference type="Proteomes" id="UP000054408">
    <property type="component" value="Unassembled WGS sequence"/>
</dbReference>
<feature type="transmembrane region" description="Helical" evidence="11">
    <location>
        <begin position="235"/>
        <end position="255"/>
    </location>
</feature>
<comment type="function">
    <text evidence="11">Mannosyltransferase involved in glycosylphosphatidylinositol-anchor biosynthesis.</text>
</comment>
<feature type="transmembrane region" description="Helical" evidence="11">
    <location>
        <begin position="67"/>
        <end position="87"/>
    </location>
</feature>
<dbReference type="PANTHER" id="PTHR12468:SF2">
    <property type="entry name" value="GPI MANNOSYLTRANSFERASE 2"/>
    <property type="match status" value="1"/>
</dbReference>
<dbReference type="GO" id="GO:0006506">
    <property type="term" value="P:GPI anchor biosynthetic process"/>
    <property type="evidence" value="ECO:0007669"/>
    <property type="project" value="UniProtKB-UniPathway"/>
</dbReference>
<accession>A0A0L0D3I4</accession>
<feature type="transmembrane region" description="Helical" evidence="11">
    <location>
        <begin position="159"/>
        <end position="177"/>
    </location>
</feature>
<dbReference type="AlphaFoldDB" id="A0A0L0D3I4"/>
<dbReference type="OrthoDB" id="10252502at2759"/>
<keyword evidence="7 11" id="KW-0812">Transmembrane</keyword>
<comment type="pathway">
    <text evidence="2 11">Glycolipid biosynthesis; glycosylphosphatidylinositol-anchor biosynthesis.</text>
</comment>
<dbReference type="PANTHER" id="PTHR12468">
    <property type="entry name" value="GPI MANNOSYLTRANSFERASE 2"/>
    <property type="match status" value="1"/>
</dbReference>
<proteinExistence type="inferred from homology"/>
<dbReference type="OMA" id="WDVEWFL"/>
<organism evidence="12 13">
    <name type="scientific">Thecamonas trahens ATCC 50062</name>
    <dbReference type="NCBI Taxonomy" id="461836"/>
    <lineage>
        <taxon>Eukaryota</taxon>
        <taxon>Apusozoa</taxon>
        <taxon>Apusomonadida</taxon>
        <taxon>Apusomonadidae</taxon>
        <taxon>Thecamonas</taxon>
    </lineage>
</organism>
<dbReference type="GO" id="GO:0031501">
    <property type="term" value="C:mannosyltransferase complex"/>
    <property type="evidence" value="ECO:0007669"/>
    <property type="project" value="TreeGrafter"/>
</dbReference>
<evidence type="ECO:0000313" key="13">
    <source>
        <dbReference type="Proteomes" id="UP000054408"/>
    </source>
</evidence>
<keyword evidence="10 11" id="KW-0472">Membrane</keyword>
<protein>
    <recommendedName>
        <fullName evidence="11">GPI mannosyltransferase 2</fullName>
        <ecNumber evidence="11">2.4.1.-</ecNumber>
    </recommendedName>
</protein>
<comment type="similarity">
    <text evidence="3 11">Belongs to the PIGV family.</text>
</comment>
<evidence type="ECO:0000256" key="3">
    <source>
        <dbReference type="ARBA" id="ARBA00008698"/>
    </source>
</evidence>
<dbReference type="GO" id="GO:0005789">
    <property type="term" value="C:endoplasmic reticulum membrane"/>
    <property type="evidence" value="ECO:0007669"/>
    <property type="project" value="UniProtKB-SubCell"/>
</dbReference>
<evidence type="ECO:0000256" key="4">
    <source>
        <dbReference type="ARBA" id="ARBA00022502"/>
    </source>
</evidence>
<evidence type="ECO:0000256" key="1">
    <source>
        <dbReference type="ARBA" id="ARBA00004477"/>
    </source>
</evidence>
<dbReference type="UniPathway" id="UPA00196"/>
<name>A0A0L0D3I4_THETB</name>
<keyword evidence="13" id="KW-1185">Reference proteome</keyword>
<dbReference type="eggNOG" id="KOG2647">
    <property type="taxonomic scope" value="Eukaryota"/>
</dbReference>
<feature type="transmembrane region" description="Helical" evidence="11">
    <location>
        <begin position="12"/>
        <end position="32"/>
    </location>
</feature>
<dbReference type="InterPro" id="IPR007315">
    <property type="entry name" value="PIG-V/Gpi18"/>
</dbReference>
<dbReference type="GO" id="GO:0004376">
    <property type="term" value="F:GPI mannosyltransferase activity"/>
    <property type="evidence" value="ECO:0007669"/>
    <property type="project" value="InterPro"/>
</dbReference>
<feature type="transmembrane region" description="Helical" evidence="11">
    <location>
        <begin position="346"/>
        <end position="368"/>
    </location>
</feature>
<keyword evidence="6 11" id="KW-0808">Transferase</keyword>
<evidence type="ECO:0000256" key="5">
    <source>
        <dbReference type="ARBA" id="ARBA00022676"/>
    </source>
</evidence>
<evidence type="ECO:0000256" key="8">
    <source>
        <dbReference type="ARBA" id="ARBA00022824"/>
    </source>
</evidence>
<evidence type="ECO:0000256" key="6">
    <source>
        <dbReference type="ARBA" id="ARBA00022679"/>
    </source>
</evidence>
<comment type="subcellular location">
    <subcellularLocation>
        <location evidence="1 11">Endoplasmic reticulum membrane</location>
        <topology evidence="1 11">Multi-pass membrane protein</topology>
    </subcellularLocation>
</comment>
<dbReference type="RefSeq" id="XP_013760165.1">
    <property type="nucleotide sequence ID" value="XM_013904711.1"/>
</dbReference>
<keyword evidence="8 11" id="KW-0256">Endoplasmic reticulum</keyword>
<keyword evidence="4 11" id="KW-0337">GPI-anchor biosynthesis</keyword>
<dbReference type="EC" id="2.4.1.-" evidence="11"/>
<feature type="transmembrane region" description="Helical" evidence="11">
    <location>
        <begin position="94"/>
        <end position="116"/>
    </location>
</feature>